<evidence type="ECO:0000256" key="8">
    <source>
        <dbReference type="SAM" id="MobiDB-lite"/>
    </source>
</evidence>
<gene>
    <name evidence="7" type="primary">pcm</name>
    <name evidence="9" type="ORF">E6K81_03900</name>
</gene>
<evidence type="ECO:0000256" key="2">
    <source>
        <dbReference type="ARBA" id="ARBA00005369"/>
    </source>
</evidence>
<keyword evidence="5 7" id="KW-0808">Transferase</keyword>
<dbReference type="InterPro" id="IPR029063">
    <property type="entry name" value="SAM-dependent_MTases_sf"/>
</dbReference>
<dbReference type="Pfam" id="PF01135">
    <property type="entry name" value="PCMT"/>
    <property type="match status" value="1"/>
</dbReference>
<dbReference type="EMBL" id="VBPB01000057">
    <property type="protein sequence ID" value="TMQ73599.1"/>
    <property type="molecule type" value="Genomic_DNA"/>
</dbReference>
<dbReference type="GO" id="GO:0032259">
    <property type="term" value="P:methylation"/>
    <property type="evidence" value="ECO:0007669"/>
    <property type="project" value="UniProtKB-KW"/>
</dbReference>
<dbReference type="PANTHER" id="PTHR11579:SF0">
    <property type="entry name" value="PROTEIN-L-ISOASPARTATE(D-ASPARTATE) O-METHYLTRANSFERASE"/>
    <property type="match status" value="1"/>
</dbReference>
<dbReference type="PANTHER" id="PTHR11579">
    <property type="entry name" value="PROTEIN-L-ISOASPARTATE O-METHYLTRANSFERASE"/>
    <property type="match status" value="1"/>
</dbReference>
<sequence>MGPASMSGEPPRASGPGDGRDPAGREGGDAFAVARRRMVEEQLVAKGIRSPRVLEAMGSVPRHRFVDPGFLGRAYGDHALPTAEGQTISQPWIVARMLELLAAEPTDRVLEVGTGSGYQTALLSRLAERVFSVERVASLLRGAQARLDQLGVRNVALRHGDGSLGWQEFAPYARVLVSAAAPRVPDALRAQLGEGGVLVIPVGGPQLQHLEVWHRMPGDRWRHQRHGECRFVPLLGRDAWRQRQETEQ</sequence>
<dbReference type="InterPro" id="IPR000682">
    <property type="entry name" value="PCMT"/>
</dbReference>
<evidence type="ECO:0000256" key="5">
    <source>
        <dbReference type="ARBA" id="ARBA00022679"/>
    </source>
</evidence>
<feature type="active site" evidence="7">
    <location>
        <position position="89"/>
    </location>
</feature>
<feature type="region of interest" description="Disordered" evidence="8">
    <location>
        <begin position="1"/>
        <end position="27"/>
    </location>
</feature>
<evidence type="ECO:0000313" key="10">
    <source>
        <dbReference type="Proteomes" id="UP000319771"/>
    </source>
</evidence>
<comment type="function">
    <text evidence="7">Catalyzes the methyl esterification of L-isoaspartyl residues in peptides and proteins that result from spontaneous decomposition of normal L-aspartyl and L-asparaginyl residues. It plays a role in the repair and/or degradation of damaged proteins.</text>
</comment>
<keyword evidence="4 7" id="KW-0489">Methyltransferase</keyword>
<evidence type="ECO:0000256" key="6">
    <source>
        <dbReference type="ARBA" id="ARBA00022691"/>
    </source>
</evidence>
<dbReference type="GO" id="GO:0004719">
    <property type="term" value="F:protein-L-isoaspartate (D-aspartate) O-methyltransferase activity"/>
    <property type="evidence" value="ECO:0007669"/>
    <property type="project" value="UniProtKB-UniRule"/>
</dbReference>
<feature type="compositionally biased region" description="Basic and acidic residues" evidence="8">
    <location>
        <begin position="18"/>
        <end position="27"/>
    </location>
</feature>
<dbReference type="HAMAP" id="MF_00090">
    <property type="entry name" value="PIMT"/>
    <property type="match status" value="1"/>
</dbReference>
<dbReference type="NCBIfam" id="NF001453">
    <property type="entry name" value="PRK00312.1"/>
    <property type="match status" value="1"/>
</dbReference>
<dbReference type="EC" id="2.1.1.77" evidence="7"/>
<dbReference type="CDD" id="cd02440">
    <property type="entry name" value="AdoMet_MTases"/>
    <property type="match status" value="1"/>
</dbReference>
<name>A0A538UCZ0_UNCEI</name>
<dbReference type="Gene3D" id="3.40.50.150">
    <property type="entry name" value="Vaccinia Virus protein VP39"/>
    <property type="match status" value="1"/>
</dbReference>
<evidence type="ECO:0000313" key="9">
    <source>
        <dbReference type="EMBL" id="TMQ73599.1"/>
    </source>
</evidence>
<keyword evidence="6 7" id="KW-0949">S-adenosyl-L-methionine</keyword>
<protein>
    <recommendedName>
        <fullName evidence="7">Protein-L-isoaspartate O-methyltransferase</fullName>
        <ecNumber evidence="7">2.1.1.77</ecNumber>
    </recommendedName>
    <alternativeName>
        <fullName evidence="7">L-isoaspartyl protein carboxyl methyltransferase</fullName>
    </alternativeName>
    <alternativeName>
        <fullName evidence="7">Protein L-isoaspartyl methyltransferase</fullName>
    </alternativeName>
    <alternativeName>
        <fullName evidence="7">Protein-beta-aspartate methyltransferase</fullName>
        <shortName evidence="7">PIMT</shortName>
    </alternativeName>
</protein>
<dbReference type="GO" id="GO:0030091">
    <property type="term" value="P:protein repair"/>
    <property type="evidence" value="ECO:0007669"/>
    <property type="project" value="UniProtKB-UniRule"/>
</dbReference>
<dbReference type="SUPFAM" id="SSF53335">
    <property type="entry name" value="S-adenosyl-L-methionine-dependent methyltransferases"/>
    <property type="match status" value="1"/>
</dbReference>
<dbReference type="AlphaFoldDB" id="A0A538UCZ0"/>
<evidence type="ECO:0000256" key="1">
    <source>
        <dbReference type="ARBA" id="ARBA00004496"/>
    </source>
</evidence>
<comment type="subcellular location">
    <subcellularLocation>
        <location evidence="1 7">Cytoplasm</location>
    </subcellularLocation>
</comment>
<keyword evidence="3 7" id="KW-0963">Cytoplasm</keyword>
<comment type="similarity">
    <text evidence="2 7">Belongs to the methyltransferase superfamily. L-isoaspartyl/D-aspartyl protein methyltransferase family.</text>
</comment>
<dbReference type="Proteomes" id="UP000319771">
    <property type="component" value="Unassembled WGS sequence"/>
</dbReference>
<dbReference type="NCBIfam" id="TIGR00080">
    <property type="entry name" value="pimt"/>
    <property type="match status" value="1"/>
</dbReference>
<comment type="caution">
    <text evidence="9">The sequence shown here is derived from an EMBL/GenBank/DDBJ whole genome shotgun (WGS) entry which is preliminary data.</text>
</comment>
<organism evidence="9 10">
    <name type="scientific">Eiseniibacteriota bacterium</name>
    <dbReference type="NCBI Taxonomy" id="2212470"/>
    <lineage>
        <taxon>Bacteria</taxon>
        <taxon>Candidatus Eiseniibacteriota</taxon>
    </lineage>
</organism>
<accession>A0A538UCZ0</accession>
<evidence type="ECO:0000256" key="3">
    <source>
        <dbReference type="ARBA" id="ARBA00022490"/>
    </source>
</evidence>
<comment type="catalytic activity">
    <reaction evidence="7">
        <text>[protein]-L-isoaspartate + S-adenosyl-L-methionine = [protein]-L-isoaspartate alpha-methyl ester + S-adenosyl-L-homocysteine</text>
        <dbReference type="Rhea" id="RHEA:12705"/>
        <dbReference type="Rhea" id="RHEA-COMP:12143"/>
        <dbReference type="Rhea" id="RHEA-COMP:12144"/>
        <dbReference type="ChEBI" id="CHEBI:57856"/>
        <dbReference type="ChEBI" id="CHEBI:59789"/>
        <dbReference type="ChEBI" id="CHEBI:90596"/>
        <dbReference type="ChEBI" id="CHEBI:90598"/>
        <dbReference type="EC" id="2.1.1.77"/>
    </reaction>
</comment>
<proteinExistence type="inferred from homology"/>
<evidence type="ECO:0000256" key="7">
    <source>
        <dbReference type="HAMAP-Rule" id="MF_00090"/>
    </source>
</evidence>
<dbReference type="GO" id="GO:0005737">
    <property type="term" value="C:cytoplasm"/>
    <property type="evidence" value="ECO:0007669"/>
    <property type="project" value="UniProtKB-SubCell"/>
</dbReference>
<dbReference type="FunFam" id="3.40.50.150:FF:000010">
    <property type="entry name" value="Protein-L-isoaspartate O-methyltransferase"/>
    <property type="match status" value="1"/>
</dbReference>
<reference evidence="9 10" key="1">
    <citation type="journal article" date="2019" name="Nat. Microbiol.">
        <title>Mediterranean grassland soil C-N compound turnover is dependent on rainfall and depth, and is mediated by genomically divergent microorganisms.</title>
        <authorList>
            <person name="Diamond S."/>
            <person name="Andeer P.F."/>
            <person name="Li Z."/>
            <person name="Crits-Christoph A."/>
            <person name="Burstein D."/>
            <person name="Anantharaman K."/>
            <person name="Lane K.R."/>
            <person name="Thomas B.C."/>
            <person name="Pan C."/>
            <person name="Northen T.R."/>
            <person name="Banfield J.F."/>
        </authorList>
    </citation>
    <scope>NUCLEOTIDE SEQUENCE [LARGE SCALE GENOMIC DNA]</scope>
    <source>
        <strain evidence="9">WS_11</strain>
    </source>
</reference>
<evidence type="ECO:0000256" key="4">
    <source>
        <dbReference type="ARBA" id="ARBA00022603"/>
    </source>
</evidence>